<evidence type="ECO:0000256" key="1">
    <source>
        <dbReference type="SAM" id="MobiDB-lite"/>
    </source>
</evidence>
<evidence type="ECO:0000313" key="3">
    <source>
        <dbReference type="EMBL" id="CAI65598.1"/>
    </source>
</evidence>
<gene>
    <name evidence="3" type="ORF">EhV176</name>
</gene>
<organism evidence="3 4">
    <name type="scientific">Emiliania huxleyi virus 86 (isolate United Kingdom/English Channel/1999)</name>
    <name type="common">EhV-86</name>
    <dbReference type="NCBI Taxonomy" id="654925"/>
    <lineage>
        <taxon>Viruses</taxon>
        <taxon>Varidnaviria</taxon>
        <taxon>Bamfordvirae</taxon>
        <taxon>Nucleocytoviricota</taxon>
        <taxon>Megaviricetes</taxon>
        <taxon>Algavirales</taxon>
        <taxon>Phycodnaviridae</taxon>
        <taxon>Coccolithovirus</taxon>
        <taxon>Coccolithovirus huxleyi</taxon>
        <taxon>Emiliania huxleyi virus 86</taxon>
    </lineage>
</organism>
<evidence type="ECO:0000313" key="4">
    <source>
        <dbReference type="Proteomes" id="UP000000863"/>
    </source>
</evidence>
<sequence length="414" mass="44182">MLSKFIHMFCIGVSIAGYPSGYYNRLTPNAPNVGTFHGTCTCPDGSVYIVGDNVNQCGSLACYGGVSGTCHKSNVAMDHIQGLMVECNVVAPSPPPSPPPSSPPSPSPPPSPLAPGHDYVEMFTSNISTSFIIAEPDLIDPGSGSAIGSGEGRRLLETAAISPLVFEYAMYTAFRIMYNVPIFHPDCGLIESTSNKCIDIMYDEDTTNSSVKVYISPNMNSGDTSITNALSTESGADPIEAIVDIFNKIIIGEDVGSSFFEVSTIDVPADLYAAFIATDDNNTLIYNISTFTNRYNTEPDDLDDPDVTIAFINPTSTQIVNKPADDDDDDDDDGLSDGDVAGIIIAAIIGLMFILIIAFVMWPKNSRVCVRRDPEVISTTPTPGLETVSPPTEREIAVATQPSAEVTEITMTEP</sequence>
<organismHost>
    <name type="scientific">Emiliania huxleyi</name>
    <name type="common">Coccolithophore</name>
    <name type="synonym">Pontosphaera huxleyi</name>
    <dbReference type="NCBI Taxonomy" id="2903"/>
</organismHost>
<keyword evidence="2" id="KW-0472">Membrane</keyword>
<reference evidence="3 4" key="1">
    <citation type="journal article" date="2005" name="Science">
        <title>Complete genome sequence and lytic phase transcription profile of a Coccolithovirus.</title>
        <authorList>
            <person name="Wilson W.H."/>
            <person name="Schroeder D.C."/>
            <person name="Allen M.J."/>
            <person name="Holden M.T.G."/>
            <person name="Parkhill J."/>
            <person name="Barrell B.G."/>
            <person name="Churcher C."/>
            <person name="Hamlin N."/>
            <person name="Mungall K."/>
            <person name="Norbertczak H."/>
            <person name="Quail M.A."/>
            <person name="Price C."/>
            <person name="Rabbinowitsch E."/>
            <person name="Walker D."/>
            <person name="Craigon M."/>
            <person name="Roy D."/>
            <person name="Ghazal P."/>
        </authorList>
    </citation>
    <scope>NUCLEOTIDE SEQUENCE [LARGE SCALE GENOMIC DNA]</scope>
    <source>
        <strain evidence="4">Isolate United Kingdom/English Channel/1999</strain>
    </source>
</reference>
<feature type="transmembrane region" description="Helical" evidence="2">
    <location>
        <begin position="340"/>
        <end position="362"/>
    </location>
</feature>
<feature type="region of interest" description="Disordered" evidence="1">
    <location>
        <begin position="91"/>
        <end position="115"/>
    </location>
</feature>
<evidence type="ECO:0000256" key="2">
    <source>
        <dbReference type="SAM" id="Phobius"/>
    </source>
</evidence>
<name>Q4A2V8_EHV8U</name>
<proteinExistence type="predicted"/>
<dbReference type="RefSeq" id="YP_293929.1">
    <property type="nucleotide sequence ID" value="NC_007346.1"/>
</dbReference>
<dbReference type="GeneID" id="3654814"/>
<dbReference type="KEGG" id="vg:3654814"/>
<keyword evidence="2" id="KW-1133">Transmembrane helix</keyword>
<keyword evidence="2" id="KW-0812">Transmembrane</keyword>
<accession>Q4A2V8</accession>
<keyword evidence="4" id="KW-1185">Reference proteome</keyword>
<dbReference type="Proteomes" id="UP000000863">
    <property type="component" value="Segment"/>
</dbReference>
<protein>
    <submittedName>
        <fullName evidence="3">Putative membrane protein</fullName>
    </submittedName>
</protein>
<dbReference type="EMBL" id="AJ890364">
    <property type="protein sequence ID" value="CAI65598.1"/>
    <property type="molecule type" value="Genomic_DNA"/>
</dbReference>
<feature type="compositionally biased region" description="Pro residues" evidence="1">
    <location>
        <begin position="92"/>
        <end position="113"/>
    </location>
</feature>